<evidence type="ECO:0000256" key="1">
    <source>
        <dbReference type="SAM" id="Phobius"/>
    </source>
</evidence>
<accession>A0A521DEQ1</accession>
<keyword evidence="1" id="KW-1133">Transmembrane helix</keyword>
<dbReference type="Pfam" id="PF20584">
    <property type="entry name" value="DUF6787"/>
    <property type="match status" value="1"/>
</dbReference>
<feature type="transmembrane region" description="Helical" evidence="1">
    <location>
        <begin position="57"/>
        <end position="80"/>
    </location>
</feature>
<name>A0A521DEQ1_9BACT</name>
<feature type="transmembrane region" description="Helical" evidence="1">
    <location>
        <begin position="12"/>
        <end position="37"/>
    </location>
</feature>
<dbReference type="InterPro" id="IPR046714">
    <property type="entry name" value="DUF6787"/>
</dbReference>
<gene>
    <name evidence="3" type="ORF">SAMN06265218_11019</name>
</gene>
<reference evidence="3 4" key="1">
    <citation type="submission" date="2017-05" db="EMBL/GenBank/DDBJ databases">
        <authorList>
            <person name="Varghese N."/>
            <person name="Submissions S."/>
        </authorList>
    </citation>
    <scope>NUCLEOTIDE SEQUENCE [LARGE SCALE GENOMIC DNA]</scope>
    <source>
        <strain evidence="3 4">DSM 21194</strain>
    </source>
</reference>
<dbReference type="EMBL" id="FXTH01000010">
    <property type="protein sequence ID" value="SMO70075.1"/>
    <property type="molecule type" value="Genomic_DNA"/>
</dbReference>
<evidence type="ECO:0000313" key="3">
    <source>
        <dbReference type="EMBL" id="SMO70075.1"/>
    </source>
</evidence>
<dbReference type="RefSeq" id="WP_142714801.1">
    <property type="nucleotide sequence ID" value="NZ_FXTH01000010.1"/>
</dbReference>
<keyword evidence="1" id="KW-0472">Membrane</keyword>
<keyword evidence="1" id="KW-0812">Transmembrane</keyword>
<proteinExistence type="predicted"/>
<organism evidence="3 4">
    <name type="scientific">Fodinibius sediminis</name>
    <dbReference type="NCBI Taxonomy" id="1214077"/>
    <lineage>
        <taxon>Bacteria</taxon>
        <taxon>Pseudomonadati</taxon>
        <taxon>Balneolota</taxon>
        <taxon>Balneolia</taxon>
        <taxon>Balneolales</taxon>
        <taxon>Balneolaceae</taxon>
        <taxon>Fodinibius</taxon>
    </lineage>
</organism>
<dbReference type="OrthoDB" id="1151370at2"/>
<evidence type="ECO:0000313" key="4">
    <source>
        <dbReference type="Proteomes" id="UP000317593"/>
    </source>
</evidence>
<sequence>MNKLIEKLMKRWGVESYGGLLIILFIFSITGMTALYVRKYVFGLLGLNAETPLLLEILAWILIVFPAYQILFLLYGFLLGKFEFVWNFEKKSLHRIKRLFARGENP</sequence>
<dbReference type="AlphaFoldDB" id="A0A521DEQ1"/>
<dbReference type="Proteomes" id="UP000317593">
    <property type="component" value="Unassembled WGS sequence"/>
</dbReference>
<feature type="domain" description="DUF6787" evidence="2">
    <location>
        <begin position="22"/>
        <end position="100"/>
    </location>
</feature>
<evidence type="ECO:0000259" key="2">
    <source>
        <dbReference type="Pfam" id="PF20584"/>
    </source>
</evidence>
<protein>
    <recommendedName>
        <fullName evidence="2">DUF6787 domain-containing protein</fullName>
    </recommendedName>
</protein>
<keyword evidence="4" id="KW-1185">Reference proteome</keyword>